<dbReference type="HOGENOM" id="CLU_2248794_0_0_0"/>
<evidence type="ECO:0000313" key="1">
    <source>
        <dbReference type="EMBL" id="AFL86586.1"/>
    </source>
</evidence>
<dbReference type="AlphaFoldDB" id="I3ZBG8"/>
<name>I3ZBG8_TERRK</name>
<evidence type="ECO:0000313" key="2">
    <source>
        <dbReference type="Proteomes" id="UP000006056"/>
    </source>
</evidence>
<proteinExistence type="predicted"/>
<dbReference type="EMBL" id="CP003379">
    <property type="protein sequence ID" value="AFL86586.1"/>
    <property type="molecule type" value="Genomic_DNA"/>
</dbReference>
<organism evidence="1 2">
    <name type="scientific">Terriglobus roseus (strain DSM 18391 / NRRL B-41598 / KBS 63)</name>
    <dbReference type="NCBI Taxonomy" id="926566"/>
    <lineage>
        <taxon>Bacteria</taxon>
        <taxon>Pseudomonadati</taxon>
        <taxon>Acidobacteriota</taxon>
        <taxon>Terriglobia</taxon>
        <taxon>Terriglobales</taxon>
        <taxon>Acidobacteriaceae</taxon>
        <taxon>Terriglobus</taxon>
    </lineage>
</organism>
<sequence>MDQELKLNTWVLLGNTLNAVLRGPQQVALADEELRVRLLALEATLAPVTPEGMVDAVQALTVSDRMLLHDLCVACFDRLGEEAATLVGVDRATGEPVLALLQGR</sequence>
<accession>I3ZBG8</accession>
<dbReference type="Proteomes" id="UP000006056">
    <property type="component" value="Chromosome"/>
</dbReference>
<reference evidence="1 2" key="1">
    <citation type="submission" date="2012-06" db="EMBL/GenBank/DDBJ databases">
        <title>Complete genome of Terriglobus roseus DSM 18391.</title>
        <authorList>
            <consortium name="US DOE Joint Genome Institute (JGI-PGF)"/>
            <person name="Lucas S."/>
            <person name="Copeland A."/>
            <person name="Lapidus A."/>
            <person name="Glavina del Rio T."/>
            <person name="Dalin E."/>
            <person name="Tice H."/>
            <person name="Bruce D."/>
            <person name="Goodwin L."/>
            <person name="Pitluck S."/>
            <person name="Peters L."/>
            <person name="Mikhailova N."/>
            <person name="Munk A.C.C."/>
            <person name="Kyrpides N."/>
            <person name="Mavromatis K."/>
            <person name="Ivanova N."/>
            <person name="Brettin T."/>
            <person name="Detter J.C."/>
            <person name="Han C."/>
            <person name="Larimer F."/>
            <person name="Land M."/>
            <person name="Hauser L."/>
            <person name="Markowitz V."/>
            <person name="Cheng J.-F."/>
            <person name="Hugenholtz P."/>
            <person name="Woyke T."/>
            <person name="Wu D."/>
            <person name="Brambilla E."/>
            <person name="Klenk H.-P."/>
            <person name="Eisen J.A."/>
        </authorList>
    </citation>
    <scope>NUCLEOTIDE SEQUENCE [LARGE SCALE GENOMIC DNA]</scope>
    <source>
        <strain evidence="2">DSM 18391 / NRRL B-41598 / KBS 63</strain>
    </source>
</reference>
<dbReference type="RefSeq" id="WP_014784155.1">
    <property type="nucleotide sequence ID" value="NC_018014.1"/>
</dbReference>
<keyword evidence="2" id="KW-1185">Reference proteome</keyword>
<gene>
    <name evidence="1" type="ordered locus">Terro_0237</name>
</gene>
<dbReference type="OrthoDB" id="9860658at2"/>
<protein>
    <submittedName>
        <fullName evidence="1">Uncharacterized protein</fullName>
    </submittedName>
</protein>
<dbReference type="STRING" id="926566.Terro_0237"/>
<dbReference type="KEGG" id="trs:Terro_0237"/>